<comment type="similarity">
    <text evidence="6">Belongs to the thioredoxin family.</text>
</comment>
<dbReference type="GO" id="GO:0005737">
    <property type="term" value="C:cytoplasm"/>
    <property type="evidence" value="ECO:0007669"/>
    <property type="project" value="TreeGrafter"/>
</dbReference>
<reference evidence="10" key="1">
    <citation type="journal article" date="2017" name="J. Phycol.">
        <title>Analysis of chloroplast genomes and a supermatrix inform reclassification of the Rhodomelaceae (Rhodophyta).</title>
        <authorList>
            <person name="Diaz-Tapia P."/>
            <person name="Maggs C.A."/>
            <person name="West J.A."/>
            <person name="Verbruggen H."/>
        </authorList>
    </citation>
    <scope>NUCLEOTIDE SEQUENCE</scope>
    <source>
        <strain evidence="10">PD745</strain>
    </source>
</reference>
<organism evidence="10">
    <name type="scientific">Chondria sp.</name>
    <name type="common">in: red algae</name>
    <dbReference type="NCBI Taxonomy" id="1982705"/>
    <lineage>
        <taxon>Eukaryota</taxon>
        <taxon>Rhodophyta</taxon>
        <taxon>Florideophyceae</taxon>
        <taxon>Rhodymeniophycidae</taxon>
        <taxon>Ceramiales</taxon>
        <taxon>Rhodomelaceae</taxon>
        <taxon>Chondrieae</taxon>
        <taxon>Chondria</taxon>
    </lineage>
</organism>
<sequence length="109" mass="12059">MSILEVVDSSFDAEVIQCKSVVLVDFGAVWCGPCSMIEPIINEIAQEYRDIIKVVKVDTDSNPTIATEYSIRSIPTVMIFKNGLRVDTVVGAVPKSTLINIIHKYISKK</sequence>
<dbReference type="NCBIfam" id="TIGR01068">
    <property type="entry name" value="thioredoxin"/>
    <property type="match status" value="1"/>
</dbReference>
<dbReference type="SUPFAM" id="SSF52833">
    <property type="entry name" value="Thioredoxin-like"/>
    <property type="match status" value="1"/>
</dbReference>
<dbReference type="Gene3D" id="3.40.30.10">
    <property type="entry name" value="Glutaredoxin"/>
    <property type="match status" value="1"/>
</dbReference>
<keyword evidence="4 8" id="KW-1015">Disulfide bond</keyword>
<evidence type="ECO:0000256" key="2">
    <source>
        <dbReference type="ARBA" id="ARBA00022448"/>
    </source>
</evidence>
<dbReference type="InterPro" id="IPR005746">
    <property type="entry name" value="Thioredoxin"/>
</dbReference>
<evidence type="ECO:0000256" key="6">
    <source>
        <dbReference type="PIRNR" id="PIRNR000077"/>
    </source>
</evidence>
<dbReference type="InterPro" id="IPR013766">
    <property type="entry name" value="Thioredoxin_domain"/>
</dbReference>
<evidence type="ECO:0000256" key="1">
    <source>
        <dbReference type="ARBA" id="ARBA00003318"/>
    </source>
</evidence>
<gene>
    <name evidence="10" type="primary">trxA</name>
</gene>
<feature type="site" description="Deprotonates C-terminal active site Cys" evidence="7">
    <location>
        <position position="25"/>
    </location>
</feature>
<dbReference type="PROSITE" id="PS51352">
    <property type="entry name" value="THIOREDOXIN_2"/>
    <property type="match status" value="1"/>
</dbReference>
<feature type="site" description="Contributes to redox potential value" evidence="7">
    <location>
        <position position="33"/>
    </location>
</feature>
<feature type="active site" description="Nucleophile" evidence="7">
    <location>
        <position position="34"/>
    </location>
</feature>
<dbReference type="AlphaFoldDB" id="A0A1Z1MDG6"/>
<feature type="active site" description="Nucleophile" evidence="7">
    <location>
        <position position="31"/>
    </location>
</feature>
<keyword evidence="10" id="KW-0934">Plastid</keyword>
<keyword evidence="2" id="KW-0813">Transport</keyword>
<protein>
    <recommendedName>
        <fullName evidence="6">Thioredoxin</fullName>
    </recommendedName>
</protein>
<name>A0A1Z1MDG6_9FLOR</name>
<accession>A0A1Z1MDG6</accession>
<keyword evidence="10" id="KW-0150">Chloroplast</keyword>
<dbReference type="PANTHER" id="PTHR45663">
    <property type="entry name" value="GEO12009P1"/>
    <property type="match status" value="1"/>
</dbReference>
<keyword evidence="5 8" id="KW-0676">Redox-active center</keyword>
<dbReference type="PRINTS" id="PR00421">
    <property type="entry name" value="THIOREDOXIN"/>
</dbReference>
<evidence type="ECO:0000313" key="10">
    <source>
        <dbReference type="EMBL" id="ARW64127.1"/>
    </source>
</evidence>
<dbReference type="Pfam" id="PF00085">
    <property type="entry name" value="Thioredoxin"/>
    <property type="match status" value="1"/>
</dbReference>
<evidence type="ECO:0000256" key="3">
    <source>
        <dbReference type="ARBA" id="ARBA00022982"/>
    </source>
</evidence>
<dbReference type="InterPro" id="IPR036249">
    <property type="entry name" value="Thioredoxin-like_sf"/>
</dbReference>
<comment type="function">
    <text evidence="1">Participates in various redox reactions through the reversible oxidation of its active center dithiol to a disulfide and catalyzes dithiol-disulfide exchange reactions.</text>
</comment>
<dbReference type="EMBL" id="MF101431">
    <property type="protein sequence ID" value="ARW64127.1"/>
    <property type="molecule type" value="Genomic_DNA"/>
</dbReference>
<dbReference type="FunFam" id="3.40.30.10:FF:000001">
    <property type="entry name" value="Thioredoxin"/>
    <property type="match status" value="1"/>
</dbReference>
<feature type="domain" description="Thioredoxin" evidence="9">
    <location>
        <begin position="1"/>
        <end position="107"/>
    </location>
</feature>
<dbReference type="PANTHER" id="PTHR45663:SF11">
    <property type="entry name" value="GEO12009P1"/>
    <property type="match status" value="1"/>
</dbReference>
<evidence type="ECO:0000256" key="8">
    <source>
        <dbReference type="PIRSR" id="PIRSR000077-4"/>
    </source>
</evidence>
<keyword evidence="3" id="KW-0249">Electron transport</keyword>
<dbReference type="PIRSF" id="PIRSF000077">
    <property type="entry name" value="Thioredoxin"/>
    <property type="match status" value="1"/>
</dbReference>
<evidence type="ECO:0000256" key="5">
    <source>
        <dbReference type="ARBA" id="ARBA00023284"/>
    </source>
</evidence>
<geneLocation type="chloroplast" evidence="10"/>
<feature type="disulfide bond" description="Redox-active" evidence="8">
    <location>
        <begin position="31"/>
        <end position="34"/>
    </location>
</feature>
<dbReference type="GO" id="GO:0015035">
    <property type="term" value="F:protein-disulfide reductase activity"/>
    <property type="evidence" value="ECO:0007669"/>
    <property type="project" value="InterPro"/>
</dbReference>
<feature type="site" description="Contributes to redox potential value" evidence="7">
    <location>
        <position position="32"/>
    </location>
</feature>
<dbReference type="CDD" id="cd02947">
    <property type="entry name" value="TRX_family"/>
    <property type="match status" value="1"/>
</dbReference>
<proteinExistence type="inferred from homology"/>
<evidence type="ECO:0000259" key="9">
    <source>
        <dbReference type="PROSITE" id="PS51352"/>
    </source>
</evidence>
<evidence type="ECO:0000256" key="7">
    <source>
        <dbReference type="PIRSR" id="PIRSR000077-1"/>
    </source>
</evidence>
<evidence type="ECO:0000256" key="4">
    <source>
        <dbReference type="ARBA" id="ARBA00023157"/>
    </source>
</evidence>